<reference evidence="2 3" key="1">
    <citation type="submission" date="2016-10" db="EMBL/GenBank/DDBJ databases">
        <authorList>
            <person name="de Groot N.N."/>
        </authorList>
    </citation>
    <scope>NUCLEOTIDE SEQUENCE [LARGE SCALE GENOMIC DNA]</scope>
    <source>
        <strain evidence="2 3">GAS232</strain>
    </source>
</reference>
<dbReference type="OrthoDB" id="9854049at2"/>
<evidence type="ECO:0000256" key="1">
    <source>
        <dbReference type="SAM" id="SignalP"/>
    </source>
</evidence>
<name>A0A1G7G606_9BACT</name>
<protein>
    <submittedName>
        <fullName evidence="2">Uncharacterized protein</fullName>
    </submittedName>
</protein>
<dbReference type="EMBL" id="LT629690">
    <property type="protein sequence ID" value="SDE83537.1"/>
    <property type="molecule type" value="Genomic_DNA"/>
</dbReference>
<sequence length="203" mass="22163">MLALTVLGLLLSSAAGTPAQSTAPPVKGHTIGESVAEFVQKLGAESRARFQGCAAKAGTKEKVSIDCRNFQTVASSGGNGVIVCSNPRYNMDMCRDFEGVAGFSKNELVVLNLKITNTPWESALEDTVKKFGQPTETHVEVKQNLFGARWELRNTVWIASKYTVLLYEDVDPKATPSQFIRFTITDKKYIDEKKSNPAKSALD</sequence>
<proteinExistence type="predicted"/>
<dbReference type="RefSeq" id="WP_083343812.1">
    <property type="nucleotide sequence ID" value="NZ_LT629690.1"/>
</dbReference>
<gene>
    <name evidence="2" type="ORF">SAMN05444167_0567</name>
</gene>
<dbReference type="AlphaFoldDB" id="A0A1G7G606"/>
<dbReference type="Proteomes" id="UP000182427">
    <property type="component" value="Chromosome I"/>
</dbReference>
<evidence type="ECO:0000313" key="3">
    <source>
        <dbReference type="Proteomes" id="UP000182427"/>
    </source>
</evidence>
<organism evidence="2 3">
    <name type="scientific">Terriglobus roseus</name>
    <dbReference type="NCBI Taxonomy" id="392734"/>
    <lineage>
        <taxon>Bacteria</taxon>
        <taxon>Pseudomonadati</taxon>
        <taxon>Acidobacteriota</taxon>
        <taxon>Terriglobia</taxon>
        <taxon>Terriglobales</taxon>
        <taxon>Acidobacteriaceae</taxon>
        <taxon>Terriglobus</taxon>
    </lineage>
</organism>
<keyword evidence="3" id="KW-1185">Reference proteome</keyword>
<feature type="chain" id="PRO_5009241055" evidence="1">
    <location>
        <begin position="20"/>
        <end position="203"/>
    </location>
</feature>
<evidence type="ECO:0000313" key="2">
    <source>
        <dbReference type="EMBL" id="SDE83537.1"/>
    </source>
</evidence>
<accession>A0A1G7G606</accession>
<feature type="signal peptide" evidence="1">
    <location>
        <begin position="1"/>
        <end position="19"/>
    </location>
</feature>
<keyword evidence="1" id="KW-0732">Signal</keyword>